<dbReference type="EC" id="6.1.1.2" evidence="2"/>
<feature type="non-terminal residue" evidence="2">
    <location>
        <position position="1"/>
    </location>
</feature>
<feature type="compositionally biased region" description="Basic and acidic residues" evidence="1">
    <location>
        <begin position="321"/>
        <end position="334"/>
    </location>
</feature>
<feature type="compositionally biased region" description="Basic residues" evidence="1">
    <location>
        <begin position="296"/>
        <end position="320"/>
    </location>
</feature>
<feature type="compositionally biased region" description="Low complexity" evidence="1">
    <location>
        <begin position="81"/>
        <end position="94"/>
    </location>
</feature>
<keyword evidence="2" id="KW-0030">Aminoacyl-tRNA synthetase</keyword>
<feature type="compositionally biased region" description="Low complexity" evidence="1">
    <location>
        <begin position="59"/>
        <end position="71"/>
    </location>
</feature>
<evidence type="ECO:0000256" key="1">
    <source>
        <dbReference type="SAM" id="MobiDB-lite"/>
    </source>
</evidence>
<feature type="compositionally biased region" description="Basic and acidic residues" evidence="1">
    <location>
        <begin position="141"/>
        <end position="155"/>
    </location>
</feature>
<dbReference type="AlphaFoldDB" id="A0A6J4L238"/>
<proteinExistence type="predicted"/>
<accession>A0A6J4L238</accession>
<dbReference type="GO" id="GO:0004830">
    <property type="term" value="F:tryptophan-tRNA ligase activity"/>
    <property type="evidence" value="ECO:0007669"/>
    <property type="project" value="UniProtKB-EC"/>
</dbReference>
<evidence type="ECO:0000313" key="2">
    <source>
        <dbReference type="EMBL" id="CAA9320654.1"/>
    </source>
</evidence>
<feature type="compositionally biased region" description="Pro residues" evidence="1">
    <location>
        <begin position="1"/>
        <end position="11"/>
    </location>
</feature>
<protein>
    <submittedName>
        <fullName evidence="2">Tryptophanyl-tRNA synthetase</fullName>
        <ecNumber evidence="2">6.1.1.2</ecNumber>
    </submittedName>
</protein>
<organism evidence="2">
    <name type="scientific">uncultured Frankineae bacterium</name>
    <dbReference type="NCBI Taxonomy" id="437475"/>
    <lineage>
        <taxon>Bacteria</taxon>
        <taxon>Bacillati</taxon>
        <taxon>Actinomycetota</taxon>
        <taxon>Actinomycetes</taxon>
        <taxon>Frankiales</taxon>
        <taxon>environmental samples</taxon>
    </lineage>
</organism>
<feature type="compositionally biased region" description="Basic residues" evidence="1">
    <location>
        <begin position="230"/>
        <end position="244"/>
    </location>
</feature>
<sequence length="349" mass="37046">VRVPPFCPPARPVRHPPDGGGLPPGQLPGRRAPLGGHAGRGGVLLLPGRPARADRAARPRAPARAHPVVGRGAAGDGGRPGPQRGLRPVAPAGARGAGLGAGVPHRLRRGQPDDAVQGEGRLGVLRRLRRPVHLPGAAGGRHPDVPGARRADRRGPAPAPRAHPRPGPALQRAVRRDVRGAGPVRRHDRRAHQGPAGPGPQDEQDARRSRHPVGARRAAPAHQEGEERRHGHRPGGRLRRRAQARHQQPPDRPRGVHRHVRGRRAGAVRRAGLRRLQGRGGRGGGRAVRADPGPLRRAHGRSGRARPRAGRRCGPRRRGGCRHDGVGARADRAAHPAGSRRSGCEEPRL</sequence>
<gene>
    <name evidence="2" type="ORF">AVDCRST_MAG16-781</name>
</gene>
<feature type="compositionally biased region" description="Pro residues" evidence="1">
    <location>
        <begin position="157"/>
        <end position="167"/>
    </location>
</feature>
<feature type="compositionally biased region" description="Basic residues" evidence="1">
    <location>
        <begin position="255"/>
        <end position="277"/>
    </location>
</feature>
<name>A0A6J4L238_9ACTN</name>
<feature type="region of interest" description="Disordered" evidence="1">
    <location>
        <begin position="1"/>
        <end position="349"/>
    </location>
</feature>
<feature type="non-terminal residue" evidence="2">
    <location>
        <position position="349"/>
    </location>
</feature>
<keyword evidence="2" id="KW-0436">Ligase</keyword>
<reference evidence="2" key="1">
    <citation type="submission" date="2020-02" db="EMBL/GenBank/DDBJ databases">
        <authorList>
            <person name="Meier V. D."/>
        </authorList>
    </citation>
    <scope>NUCLEOTIDE SEQUENCE</scope>
    <source>
        <strain evidence="2">AVDCRST_MAG16</strain>
    </source>
</reference>
<dbReference type="EMBL" id="CADCUE010000059">
    <property type="protein sequence ID" value="CAA9320654.1"/>
    <property type="molecule type" value="Genomic_DNA"/>
</dbReference>